<evidence type="ECO:0000313" key="2">
    <source>
        <dbReference type="Proteomes" id="UP000004980"/>
    </source>
</evidence>
<comment type="caution">
    <text evidence="1">The sequence shown here is derived from an EMBL/GenBank/DDBJ whole genome shotgun (WGS) entry which is preliminary data.</text>
</comment>
<sequence>MEGWSRLRATNAYLQDASNPGLSVHTRLKCVWNAIYIVCWQAARRRGGPVFVDGPFDMHVLTEGLVALKVNMKEAMLIRRLADWSECIQPDVPNTLNLSQLLTLAKTLSQRFENCERFSHDG</sequence>
<protein>
    <submittedName>
        <fullName evidence="1">Uncharacterized protein</fullName>
    </submittedName>
</protein>
<gene>
    <name evidence="1" type="ORF">WQE_15266</name>
</gene>
<accession>A0ABN0FP25</accession>
<proteinExistence type="predicted"/>
<keyword evidence="2" id="KW-1185">Reference proteome</keyword>
<name>A0ABN0FP25_9BURK</name>
<organism evidence="1 2">
    <name type="scientific">Paraburkholderia hospita</name>
    <dbReference type="NCBI Taxonomy" id="169430"/>
    <lineage>
        <taxon>Bacteria</taxon>
        <taxon>Pseudomonadati</taxon>
        <taxon>Pseudomonadota</taxon>
        <taxon>Betaproteobacteria</taxon>
        <taxon>Burkholderiales</taxon>
        <taxon>Burkholderiaceae</taxon>
        <taxon>Paraburkholderia</taxon>
    </lineage>
</organism>
<dbReference type="EMBL" id="AKAU01000079">
    <property type="protein sequence ID" value="EIN00402.1"/>
    <property type="molecule type" value="Genomic_DNA"/>
</dbReference>
<dbReference type="RefSeq" id="WP_007582214.1">
    <property type="nucleotide sequence ID" value="NZ_AKAU01000079.1"/>
</dbReference>
<dbReference type="Proteomes" id="UP000004980">
    <property type="component" value="Unassembled WGS sequence"/>
</dbReference>
<evidence type="ECO:0000313" key="1">
    <source>
        <dbReference type="EMBL" id="EIN00402.1"/>
    </source>
</evidence>
<reference evidence="1 2" key="1">
    <citation type="journal article" date="2012" name="J. Bacteriol.">
        <title>Draft Genome Sequence of the Soil Bacterium Burkholderia terrae Strain BS001, Which Interacts with Fungal Surface Structures.</title>
        <authorList>
            <person name="Nazir R."/>
            <person name="Hansen M.A."/>
            <person name="Sorensen S."/>
            <person name="van Elsas J.D."/>
        </authorList>
    </citation>
    <scope>NUCLEOTIDE SEQUENCE [LARGE SCALE GENOMIC DNA]</scope>
    <source>
        <strain evidence="1 2">BS001</strain>
    </source>
</reference>